<evidence type="ECO:0000313" key="2">
    <source>
        <dbReference type="Proteomes" id="UP000070779"/>
    </source>
</evidence>
<dbReference type="GO" id="GO:0050518">
    <property type="term" value="F:2-C-methyl-D-erythritol 4-phosphate cytidylyltransferase activity"/>
    <property type="evidence" value="ECO:0007669"/>
    <property type="project" value="UniProtKB-EC"/>
</dbReference>
<comment type="caution">
    <text evidence="1">The sequence shown here is derived from an EMBL/GenBank/DDBJ whole genome shotgun (WGS) entry which is preliminary data.</text>
</comment>
<sequence length="57" mass="6294">MDLYGSLSAEEKEILTDACKIFVIKGKNVALAKGEYSNLKITTVTDLKIAKSMIEEE</sequence>
<dbReference type="PATRIC" id="fig|28037.238.peg.2517"/>
<accession>A0A139R405</accession>
<keyword evidence="1" id="KW-0808">Transferase</keyword>
<dbReference type="SUPFAM" id="SSF53448">
    <property type="entry name" value="Nucleotide-diphospho-sugar transferases"/>
    <property type="match status" value="1"/>
</dbReference>
<protein>
    <submittedName>
        <fullName evidence="1">2-C-methyl-D-erythritol 4-phosphate cytidylyltransferase</fullName>
        <ecNumber evidence="1">2.7.7.60</ecNumber>
    </submittedName>
</protein>
<dbReference type="EMBL" id="LQZD01000572">
    <property type="protein sequence ID" value="KXU09482.1"/>
    <property type="molecule type" value="Genomic_DNA"/>
</dbReference>
<dbReference type="Proteomes" id="UP000070779">
    <property type="component" value="Unassembled WGS sequence"/>
</dbReference>
<dbReference type="Gene3D" id="3.90.550.10">
    <property type="entry name" value="Spore Coat Polysaccharide Biosynthesis Protein SpsA, Chain A"/>
    <property type="match status" value="1"/>
</dbReference>
<evidence type="ECO:0000313" key="1">
    <source>
        <dbReference type="EMBL" id="KXU09482.1"/>
    </source>
</evidence>
<name>A0A139R405_STRMT</name>
<proteinExistence type="predicted"/>
<dbReference type="EC" id="2.7.7.60" evidence="1"/>
<gene>
    <name evidence="1" type="ORF">SMIDD22_02072</name>
</gene>
<dbReference type="AlphaFoldDB" id="A0A139R405"/>
<dbReference type="InterPro" id="IPR029044">
    <property type="entry name" value="Nucleotide-diphossugar_trans"/>
</dbReference>
<reference evidence="1 2" key="1">
    <citation type="submission" date="2016-01" db="EMBL/GenBank/DDBJ databases">
        <title>Highly variable Streptococcus oralis are common among viridans streptococci isolated from primates.</title>
        <authorList>
            <person name="Denapaite D."/>
            <person name="Rieger M."/>
            <person name="Koendgen S."/>
            <person name="Brueckner R."/>
            <person name="Ochigava I."/>
            <person name="Kappeler P."/>
            <person name="Maetz-Rensing K."/>
            <person name="Leendertz F."/>
            <person name="Hakenbeck R."/>
        </authorList>
    </citation>
    <scope>NUCLEOTIDE SEQUENCE [LARGE SCALE GENOMIC DNA]</scope>
    <source>
        <strain evidence="1 2">DD22</strain>
    </source>
</reference>
<organism evidence="1 2">
    <name type="scientific">Streptococcus mitis</name>
    <dbReference type="NCBI Taxonomy" id="28037"/>
    <lineage>
        <taxon>Bacteria</taxon>
        <taxon>Bacillati</taxon>
        <taxon>Bacillota</taxon>
        <taxon>Bacilli</taxon>
        <taxon>Lactobacillales</taxon>
        <taxon>Streptococcaceae</taxon>
        <taxon>Streptococcus</taxon>
        <taxon>Streptococcus mitis group</taxon>
    </lineage>
</organism>
<keyword evidence="1" id="KW-0548">Nucleotidyltransferase</keyword>